<evidence type="ECO:0000259" key="11">
    <source>
        <dbReference type="Pfam" id="PF07715"/>
    </source>
</evidence>
<evidence type="ECO:0000256" key="2">
    <source>
        <dbReference type="ARBA" id="ARBA00022448"/>
    </source>
</evidence>
<dbReference type="InterPro" id="IPR036942">
    <property type="entry name" value="Beta-barrel_TonB_sf"/>
</dbReference>
<dbReference type="PANTHER" id="PTHR30069">
    <property type="entry name" value="TONB-DEPENDENT OUTER MEMBRANE RECEPTOR"/>
    <property type="match status" value="1"/>
</dbReference>
<dbReference type="GO" id="GO:0009279">
    <property type="term" value="C:cell outer membrane"/>
    <property type="evidence" value="ECO:0007669"/>
    <property type="project" value="UniProtKB-SubCell"/>
</dbReference>
<evidence type="ECO:0000256" key="7">
    <source>
        <dbReference type="ARBA" id="ARBA00023237"/>
    </source>
</evidence>
<evidence type="ECO:0000256" key="3">
    <source>
        <dbReference type="ARBA" id="ARBA00022452"/>
    </source>
</evidence>
<evidence type="ECO:0000256" key="8">
    <source>
        <dbReference type="PROSITE-ProRule" id="PRU01360"/>
    </source>
</evidence>
<keyword evidence="7 8" id="KW-0998">Cell outer membrane</keyword>
<dbReference type="PANTHER" id="PTHR30069:SF57">
    <property type="entry name" value="TONB-DEPENDENT RECEPTOR"/>
    <property type="match status" value="1"/>
</dbReference>
<evidence type="ECO:0000256" key="5">
    <source>
        <dbReference type="ARBA" id="ARBA00023077"/>
    </source>
</evidence>
<dbReference type="Gene3D" id="2.40.170.20">
    <property type="entry name" value="TonB-dependent receptor, beta-barrel domain"/>
    <property type="match status" value="1"/>
</dbReference>
<dbReference type="Gene3D" id="2.60.40.1120">
    <property type="entry name" value="Carboxypeptidase-like, regulatory domain"/>
    <property type="match status" value="1"/>
</dbReference>
<dbReference type="InterPro" id="IPR008969">
    <property type="entry name" value="CarboxyPept-like_regulatory"/>
</dbReference>
<name>A0A9D6AAJ4_9BACT</name>
<dbReference type="PROSITE" id="PS52016">
    <property type="entry name" value="TONB_DEPENDENT_REC_3"/>
    <property type="match status" value="1"/>
</dbReference>
<proteinExistence type="inferred from homology"/>
<dbReference type="SUPFAM" id="SSF56935">
    <property type="entry name" value="Porins"/>
    <property type="match status" value="1"/>
</dbReference>
<evidence type="ECO:0000256" key="1">
    <source>
        <dbReference type="ARBA" id="ARBA00004571"/>
    </source>
</evidence>
<comment type="similarity">
    <text evidence="8 9">Belongs to the TonB-dependent receptor family.</text>
</comment>
<feature type="domain" description="TonB-dependent receptor plug" evidence="11">
    <location>
        <begin position="137"/>
        <end position="242"/>
    </location>
</feature>
<feature type="domain" description="TonB-dependent receptor-like beta-barrel" evidence="10">
    <location>
        <begin position="355"/>
        <end position="748"/>
    </location>
</feature>
<dbReference type="Pfam" id="PF07715">
    <property type="entry name" value="Plug"/>
    <property type="match status" value="1"/>
</dbReference>
<dbReference type="AlphaFoldDB" id="A0A9D6AAJ4"/>
<reference evidence="12" key="1">
    <citation type="submission" date="2020-04" db="EMBL/GenBank/DDBJ databases">
        <title>Deep metagenomics examines the oral microbiome during advanced dental caries in children, revealing novel taxa and co-occurrences with host molecules.</title>
        <authorList>
            <person name="Baker J.L."/>
            <person name="Morton J.T."/>
            <person name="Dinis M."/>
            <person name="Alvarez R."/>
            <person name="Tran N.C."/>
            <person name="Knight R."/>
            <person name="Edlund A."/>
        </authorList>
    </citation>
    <scope>NUCLEOTIDE SEQUENCE</scope>
    <source>
        <strain evidence="12">JCVI_32_bin.50</strain>
    </source>
</reference>
<keyword evidence="2 8" id="KW-0813">Transport</keyword>
<dbReference type="Gene3D" id="2.170.130.10">
    <property type="entry name" value="TonB-dependent receptor, plug domain"/>
    <property type="match status" value="1"/>
</dbReference>
<keyword evidence="5 9" id="KW-0798">TonB box</keyword>
<dbReference type="InterPro" id="IPR039426">
    <property type="entry name" value="TonB-dep_rcpt-like"/>
</dbReference>
<protein>
    <submittedName>
        <fullName evidence="12">TonB-dependent receptor</fullName>
    </submittedName>
</protein>
<evidence type="ECO:0000256" key="4">
    <source>
        <dbReference type="ARBA" id="ARBA00022692"/>
    </source>
</evidence>
<keyword evidence="6 8" id="KW-0472">Membrane</keyword>
<dbReference type="InterPro" id="IPR012910">
    <property type="entry name" value="Plug_dom"/>
</dbReference>
<dbReference type="GO" id="GO:0015344">
    <property type="term" value="F:siderophore uptake transmembrane transporter activity"/>
    <property type="evidence" value="ECO:0007669"/>
    <property type="project" value="TreeGrafter"/>
</dbReference>
<dbReference type="RefSeq" id="WP_278489385.1">
    <property type="nucleotide sequence ID" value="NZ_CAJZDG010000055.1"/>
</dbReference>
<dbReference type="Pfam" id="PF00593">
    <property type="entry name" value="TonB_dep_Rec_b-barrel"/>
    <property type="match status" value="1"/>
</dbReference>
<keyword evidence="12" id="KW-0675">Receptor</keyword>
<evidence type="ECO:0000256" key="6">
    <source>
        <dbReference type="ARBA" id="ARBA00023136"/>
    </source>
</evidence>
<comment type="subcellular location">
    <subcellularLocation>
        <location evidence="1 8">Cell outer membrane</location>
        <topology evidence="1 8">Multi-pass membrane protein</topology>
    </subcellularLocation>
</comment>
<dbReference type="EMBL" id="JABZTM010000023">
    <property type="protein sequence ID" value="MBF1446402.1"/>
    <property type="molecule type" value="Genomic_DNA"/>
</dbReference>
<dbReference type="InterPro" id="IPR037066">
    <property type="entry name" value="Plug_dom_sf"/>
</dbReference>
<keyword evidence="3 8" id="KW-1134">Transmembrane beta strand</keyword>
<dbReference type="InterPro" id="IPR000531">
    <property type="entry name" value="Beta-barrel_TonB"/>
</dbReference>
<keyword evidence="4 8" id="KW-0812">Transmembrane</keyword>
<gene>
    <name evidence="12" type="ORF">HXN55_03295</name>
</gene>
<comment type="caution">
    <text evidence="12">The sequence shown here is derived from an EMBL/GenBank/DDBJ whole genome shotgun (WGS) entry which is preliminary data.</text>
</comment>
<dbReference type="GO" id="GO:0044718">
    <property type="term" value="P:siderophore transmembrane transport"/>
    <property type="evidence" value="ECO:0007669"/>
    <property type="project" value="TreeGrafter"/>
</dbReference>
<sequence>MEQLRIKALNVVRLIMFIIVLAMLPTVVNANEELKTNANVVGHITDKATGEPIPHVAVQVLGTMIVSVTNAEGYYHLEDLPLGKQTIEARATGYHAERQTIEVEKNARLTTDFVLKTDEISLDEVVVSSNRSISLRRNAPTLVNVIDTRTFNITNSMCLAQGLNFQPGVRTEDNCANCGFSQVRINGLDGHYSQILIDSRPVFSALQGVYGLEQIPANMIERVEVVRGGGSALYGSSAIGGTINIITKEPLSNYAELAHTFTAYEGGKTFDNNTTVNTSIVSSNNKAGFSVYGQSHNRGGYDRDQDGFTDLPKLINKTIGMGAFLRLNNYSKLKLQYHALNEYRRGGNNLHLPVHESNIAEKLDHNINGGSLSYDLFTPNGLNHLTAYASFQTVSRDSYYGGAGDGSEESKAEALKAYSKTHDTNLMGGMQFVHNFGRLLFMPADLTLGAEYTYDALKDHALGYDVITRQTVRTGSLFLQNEWKNEHWGILLGGRFDKHNLINHLIFSPRVNLRFNATRNVHLRLTYAGGFRAPQTFDEDLHTSMAGGERIKTYLAKDLKEERSNSLSLSADMYYNFGSVQTNFLVEAFYTHLNNVFAQRVLKERDENGIRILERFNAHQATVWGMNAEGKAVFSKWFSLQSGLTVQRSEYKDAVEWDEDAPAEKKFLRTPNVYGYFTMQSSPIKRLSIALSGNYNGRMLVGHAAGSGVEKPVAVRTPSFFTLSLKASYDFDIYKQVKAQLNAGIQNIGNVYQRDLDKGWNRDASYIYGPSLPRCFYVGLKLIY</sequence>
<organism evidence="12 13">
    <name type="scientific">Prevotella nigrescens</name>
    <dbReference type="NCBI Taxonomy" id="28133"/>
    <lineage>
        <taxon>Bacteria</taxon>
        <taxon>Pseudomonadati</taxon>
        <taxon>Bacteroidota</taxon>
        <taxon>Bacteroidia</taxon>
        <taxon>Bacteroidales</taxon>
        <taxon>Prevotellaceae</taxon>
        <taxon>Prevotella</taxon>
    </lineage>
</organism>
<dbReference type="Proteomes" id="UP000787419">
    <property type="component" value="Unassembled WGS sequence"/>
</dbReference>
<evidence type="ECO:0000313" key="13">
    <source>
        <dbReference type="Proteomes" id="UP000787419"/>
    </source>
</evidence>
<evidence type="ECO:0000313" key="12">
    <source>
        <dbReference type="EMBL" id="MBF1446402.1"/>
    </source>
</evidence>
<accession>A0A9D6AAJ4</accession>
<evidence type="ECO:0000259" key="10">
    <source>
        <dbReference type="Pfam" id="PF00593"/>
    </source>
</evidence>
<dbReference type="Pfam" id="PF13715">
    <property type="entry name" value="CarbopepD_reg_2"/>
    <property type="match status" value="1"/>
</dbReference>
<dbReference type="SUPFAM" id="SSF49464">
    <property type="entry name" value="Carboxypeptidase regulatory domain-like"/>
    <property type="match status" value="1"/>
</dbReference>
<evidence type="ECO:0000256" key="9">
    <source>
        <dbReference type="RuleBase" id="RU003357"/>
    </source>
</evidence>